<dbReference type="AlphaFoldDB" id="A0A2T0TQU7"/>
<keyword evidence="2" id="KW-1185">Reference proteome</keyword>
<accession>A0A2T0TQU7</accession>
<proteinExistence type="predicted"/>
<dbReference type="EMBL" id="PVTH01000017">
    <property type="protein sequence ID" value="PRY48019.1"/>
    <property type="molecule type" value="Genomic_DNA"/>
</dbReference>
<dbReference type="OrthoDB" id="1422173at2"/>
<dbReference type="RefSeq" id="WP_106295644.1">
    <property type="nucleotide sequence ID" value="NZ_PVTH01000017.1"/>
</dbReference>
<sequence>MTEKEPFEIYIDGEMLTVIPQDETYIVYKGMSKLGDIMPHQDDEGLVWVTGDLIPLDYLAQIGEQIEASRPR</sequence>
<protein>
    <submittedName>
        <fullName evidence="1">Uncharacterized protein</fullName>
    </submittedName>
</protein>
<organism evidence="1 2">
    <name type="scientific">Arcticibacter pallidicorallinus</name>
    <dbReference type="NCBI Taxonomy" id="1259464"/>
    <lineage>
        <taxon>Bacteria</taxon>
        <taxon>Pseudomonadati</taxon>
        <taxon>Bacteroidota</taxon>
        <taxon>Sphingobacteriia</taxon>
        <taxon>Sphingobacteriales</taxon>
        <taxon>Sphingobacteriaceae</taxon>
        <taxon>Arcticibacter</taxon>
    </lineage>
</organism>
<evidence type="ECO:0000313" key="2">
    <source>
        <dbReference type="Proteomes" id="UP000238034"/>
    </source>
</evidence>
<dbReference type="Proteomes" id="UP000238034">
    <property type="component" value="Unassembled WGS sequence"/>
</dbReference>
<gene>
    <name evidence="1" type="ORF">B0I27_1176</name>
</gene>
<evidence type="ECO:0000313" key="1">
    <source>
        <dbReference type="EMBL" id="PRY48019.1"/>
    </source>
</evidence>
<name>A0A2T0TQU7_9SPHI</name>
<reference evidence="1 2" key="1">
    <citation type="submission" date="2018-03" db="EMBL/GenBank/DDBJ databases">
        <title>Genomic Encyclopedia of Type Strains, Phase III (KMG-III): the genomes of soil and plant-associated and newly described type strains.</title>
        <authorList>
            <person name="Whitman W."/>
        </authorList>
    </citation>
    <scope>NUCLEOTIDE SEQUENCE [LARGE SCALE GENOMIC DNA]</scope>
    <source>
        <strain evidence="1 2">CGMCC 1.9313</strain>
    </source>
</reference>
<comment type="caution">
    <text evidence="1">The sequence shown here is derived from an EMBL/GenBank/DDBJ whole genome shotgun (WGS) entry which is preliminary data.</text>
</comment>